<dbReference type="AlphaFoldDB" id="A0A2K3PQE7"/>
<dbReference type="ExpressionAtlas" id="A0A2K3PQE7">
    <property type="expression patterns" value="baseline"/>
</dbReference>
<reference evidence="2 3" key="1">
    <citation type="journal article" date="2014" name="Am. J. Bot.">
        <title>Genome assembly and annotation for red clover (Trifolium pratense; Fabaceae).</title>
        <authorList>
            <person name="Istvanek J."/>
            <person name="Jaros M."/>
            <person name="Krenek A."/>
            <person name="Repkova J."/>
        </authorList>
    </citation>
    <scope>NUCLEOTIDE SEQUENCE [LARGE SCALE GENOMIC DNA]</scope>
    <source>
        <strain evidence="3">cv. Tatra</strain>
        <tissue evidence="2">Young leaves</tissue>
    </source>
</reference>
<evidence type="ECO:0000256" key="1">
    <source>
        <dbReference type="SAM" id="MobiDB-lite"/>
    </source>
</evidence>
<feature type="region of interest" description="Disordered" evidence="1">
    <location>
        <begin position="69"/>
        <end position="95"/>
    </location>
</feature>
<gene>
    <name evidence="2" type="ORF">L195_g014254</name>
</gene>
<proteinExistence type="predicted"/>
<evidence type="ECO:0000313" key="3">
    <source>
        <dbReference type="Proteomes" id="UP000236291"/>
    </source>
</evidence>
<organism evidence="2 3">
    <name type="scientific">Trifolium pratense</name>
    <name type="common">Red clover</name>
    <dbReference type="NCBI Taxonomy" id="57577"/>
    <lineage>
        <taxon>Eukaryota</taxon>
        <taxon>Viridiplantae</taxon>
        <taxon>Streptophyta</taxon>
        <taxon>Embryophyta</taxon>
        <taxon>Tracheophyta</taxon>
        <taxon>Spermatophyta</taxon>
        <taxon>Magnoliopsida</taxon>
        <taxon>eudicotyledons</taxon>
        <taxon>Gunneridae</taxon>
        <taxon>Pentapetalae</taxon>
        <taxon>rosids</taxon>
        <taxon>fabids</taxon>
        <taxon>Fabales</taxon>
        <taxon>Fabaceae</taxon>
        <taxon>Papilionoideae</taxon>
        <taxon>50 kb inversion clade</taxon>
        <taxon>NPAAA clade</taxon>
        <taxon>Hologalegina</taxon>
        <taxon>IRL clade</taxon>
        <taxon>Trifolieae</taxon>
        <taxon>Trifolium</taxon>
    </lineage>
</organism>
<dbReference type="Proteomes" id="UP000236291">
    <property type="component" value="Unassembled WGS sequence"/>
</dbReference>
<feature type="non-terminal residue" evidence="2">
    <location>
        <position position="1"/>
    </location>
</feature>
<sequence>GALNFADSITKVKSSEHGDRFNSSFSGCDMNMHVTCEESIRDSPDYEQFFQEGYCKASVDCHESAEVTTDVDCSSPSGREKSDEDGDDDDMLGDIFDFSEEGMNLKQLTF</sequence>
<comment type="caution">
    <text evidence="2">The sequence shown here is derived from an EMBL/GenBank/DDBJ whole genome shotgun (WGS) entry which is preliminary data.</text>
</comment>
<reference evidence="2 3" key="2">
    <citation type="journal article" date="2017" name="Front. Plant Sci.">
        <title>Gene Classification and Mining of Molecular Markers Useful in Red Clover (Trifolium pratense) Breeding.</title>
        <authorList>
            <person name="Istvanek J."/>
            <person name="Dluhosova J."/>
            <person name="Dluhos P."/>
            <person name="Patkova L."/>
            <person name="Nedelnik J."/>
            <person name="Repkova J."/>
        </authorList>
    </citation>
    <scope>NUCLEOTIDE SEQUENCE [LARGE SCALE GENOMIC DNA]</scope>
    <source>
        <strain evidence="3">cv. Tatra</strain>
        <tissue evidence="2">Young leaves</tissue>
    </source>
</reference>
<feature type="compositionally biased region" description="Acidic residues" evidence="1">
    <location>
        <begin position="83"/>
        <end position="95"/>
    </location>
</feature>
<protein>
    <submittedName>
        <fullName evidence="2">Uncharacterized protein</fullName>
    </submittedName>
</protein>
<evidence type="ECO:0000313" key="2">
    <source>
        <dbReference type="EMBL" id="PNY17509.1"/>
    </source>
</evidence>
<dbReference type="EMBL" id="ASHM01009425">
    <property type="protein sequence ID" value="PNY17509.1"/>
    <property type="molecule type" value="Genomic_DNA"/>
</dbReference>
<name>A0A2K3PQE7_TRIPR</name>
<accession>A0A2K3PQE7</accession>